<dbReference type="Pfam" id="PF01168">
    <property type="entry name" value="Ala_racemase_N"/>
    <property type="match status" value="1"/>
</dbReference>
<gene>
    <name evidence="8" type="ordered locus">Arnit_1136</name>
</gene>
<dbReference type="STRING" id="572480.Arnit_1136"/>
<evidence type="ECO:0000256" key="5">
    <source>
        <dbReference type="PIRSR" id="PIRSR600821-50"/>
    </source>
</evidence>
<dbReference type="SUPFAM" id="SSF50621">
    <property type="entry name" value="Alanine racemase C-terminal domain-like"/>
    <property type="match status" value="1"/>
</dbReference>
<evidence type="ECO:0000313" key="9">
    <source>
        <dbReference type="Proteomes" id="UP000000939"/>
    </source>
</evidence>
<dbReference type="EC" id="5.1.1.1" evidence="4"/>
<dbReference type="Gene3D" id="3.20.20.10">
    <property type="entry name" value="Alanine racemase"/>
    <property type="match status" value="1"/>
</dbReference>
<feature type="active site" description="Proton acceptor; specific for D-alanine" evidence="4">
    <location>
        <position position="33"/>
    </location>
</feature>
<dbReference type="OrthoDB" id="9813814at2"/>
<comment type="function">
    <text evidence="4">Catalyzes the interconversion of L-alanine and D-alanine. May also act on other amino acids.</text>
</comment>
<keyword evidence="9" id="KW-1185">Reference proteome</keyword>
<dbReference type="UniPathway" id="UPA00042">
    <property type="reaction ID" value="UER00497"/>
</dbReference>
<evidence type="ECO:0000259" key="7">
    <source>
        <dbReference type="SMART" id="SM01005"/>
    </source>
</evidence>
<dbReference type="Pfam" id="PF00842">
    <property type="entry name" value="Ala_racemase_C"/>
    <property type="match status" value="1"/>
</dbReference>
<dbReference type="RefSeq" id="WP_013134942.1">
    <property type="nucleotide sequence ID" value="NC_014166.1"/>
</dbReference>
<dbReference type="GO" id="GO:0030632">
    <property type="term" value="P:D-alanine biosynthetic process"/>
    <property type="evidence" value="ECO:0007669"/>
    <property type="project" value="UniProtKB-UniRule"/>
</dbReference>
<dbReference type="CDD" id="cd00430">
    <property type="entry name" value="PLPDE_III_AR"/>
    <property type="match status" value="1"/>
</dbReference>
<dbReference type="eggNOG" id="COG0787">
    <property type="taxonomic scope" value="Bacteria"/>
</dbReference>
<dbReference type="InterPro" id="IPR020622">
    <property type="entry name" value="Ala_racemase_pyridoxalP-BS"/>
</dbReference>
<dbReference type="PROSITE" id="PS00395">
    <property type="entry name" value="ALANINE_RACEMASE"/>
    <property type="match status" value="1"/>
</dbReference>
<comment type="catalytic activity">
    <reaction evidence="4">
        <text>L-alanine = D-alanine</text>
        <dbReference type="Rhea" id="RHEA:20249"/>
        <dbReference type="ChEBI" id="CHEBI:57416"/>
        <dbReference type="ChEBI" id="CHEBI:57972"/>
        <dbReference type="EC" id="5.1.1.1"/>
    </reaction>
</comment>
<dbReference type="Proteomes" id="UP000000939">
    <property type="component" value="Chromosome"/>
</dbReference>
<dbReference type="InterPro" id="IPR011079">
    <property type="entry name" value="Ala_racemase_C"/>
</dbReference>
<keyword evidence="3 4" id="KW-0413">Isomerase</keyword>
<dbReference type="InterPro" id="IPR029066">
    <property type="entry name" value="PLP-binding_barrel"/>
</dbReference>
<dbReference type="NCBIfam" id="NF000791">
    <property type="entry name" value="PRK00053.2-2"/>
    <property type="match status" value="1"/>
</dbReference>
<evidence type="ECO:0000256" key="2">
    <source>
        <dbReference type="ARBA" id="ARBA00022898"/>
    </source>
</evidence>
<feature type="binding site" evidence="4 6">
    <location>
        <position position="295"/>
    </location>
    <ligand>
        <name>substrate</name>
    </ligand>
</feature>
<reference evidence="8 9" key="1">
    <citation type="journal article" date="2010" name="Stand. Genomic Sci.">
        <title>Complete genome sequence of Arcobacter nitrofigilis type strain (CI).</title>
        <authorList>
            <person name="Pati A."/>
            <person name="Gronow S."/>
            <person name="Lapidus A."/>
            <person name="Copeland A."/>
            <person name="Glavina Del Rio T."/>
            <person name="Nolan M."/>
            <person name="Lucas S."/>
            <person name="Tice H."/>
            <person name="Cheng J.F."/>
            <person name="Han C."/>
            <person name="Chertkov O."/>
            <person name="Bruce D."/>
            <person name="Tapia R."/>
            <person name="Goodwin L."/>
            <person name="Pitluck S."/>
            <person name="Liolios K."/>
            <person name="Ivanova N."/>
            <person name="Mavromatis K."/>
            <person name="Chen A."/>
            <person name="Palaniappan K."/>
            <person name="Land M."/>
            <person name="Hauser L."/>
            <person name="Chang Y.J."/>
            <person name="Jeffries C.D."/>
            <person name="Detter J.C."/>
            <person name="Rohde M."/>
            <person name="Goker M."/>
            <person name="Bristow J."/>
            <person name="Eisen J.A."/>
            <person name="Markowitz V."/>
            <person name="Hugenholtz P."/>
            <person name="Klenk H.P."/>
            <person name="Kyrpides N.C."/>
        </authorList>
    </citation>
    <scope>NUCLEOTIDE SEQUENCE [LARGE SCALE GENOMIC DNA]</scope>
    <source>
        <strain evidence="9">ATCC 33309 / DSM 7299 / CCUG 15893 / LMG 7604 / NCTC 12251 / CI</strain>
    </source>
</reference>
<dbReference type="SMART" id="SM01005">
    <property type="entry name" value="Ala_racemase_C"/>
    <property type="match status" value="1"/>
</dbReference>
<dbReference type="PRINTS" id="PR00992">
    <property type="entry name" value="ALARACEMASE"/>
</dbReference>
<organism evidence="8 9">
    <name type="scientific">Arcobacter nitrofigilis (strain ATCC 33309 / DSM 7299 / CCUG 15893 / LMG 7604 / NCTC 12251 / CI)</name>
    <name type="common">Campylobacter nitrofigilis</name>
    <dbReference type="NCBI Taxonomy" id="572480"/>
    <lineage>
        <taxon>Bacteria</taxon>
        <taxon>Pseudomonadati</taxon>
        <taxon>Campylobacterota</taxon>
        <taxon>Epsilonproteobacteria</taxon>
        <taxon>Campylobacterales</taxon>
        <taxon>Arcobacteraceae</taxon>
        <taxon>Arcobacter</taxon>
    </lineage>
</organism>
<evidence type="ECO:0000256" key="1">
    <source>
        <dbReference type="ARBA" id="ARBA00001933"/>
    </source>
</evidence>
<dbReference type="GO" id="GO:0005829">
    <property type="term" value="C:cytosol"/>
    <property type="evidence" value="ECO:0007669"/>
    <property type="project" value="TreeGrafter"/>
</dbReference>
<feature type="modified residue" description="N6-(pyridoxal phosphate)lysine" evidence="4 5">
    <location>
        <position position="33"/>
    </location>
</feature>
<comment type="pathway">
    <text evidence="4">Amino-acid biosynthesis; D-alanine biosynthesis; D-alanine from L-alanine: step 1/1.</text>
</comment>
<accession>D5V3W9</accession>
<evidence type="ECO:0000256" key="4">
    <source>
        <dbReference type="HAMAP-Rule" id="MF_01201"/>
    </source>
</evidence>
<dbReference type="Gene3D" id="2.40.37.10">
    <property type="entry name" value="Lyase, Ornithine Decarboxylase, Chain A, domain 1"/>
    <property type="match status" value="1"/>
</dbReference>
<dbReference type="AlphaFoldDB" id="D5V3W9"/>
<feature type="active site" description="Proton acceptor; specific for L-alanine" evidence="4">
    <location>
        <position position="249"/>
    </location>
</feature>
<evidence type="ECO:0000256" key="3">
    <source>
        <dbReference type="ARBA" id="ARBA00023235"/>
    </source>
</evidence>
<proteinExistence type="inferred from homology"/>
<evidence type="ECO:0000313" key="8">
    <source>
        <dbReference type="EMBL" id="ADG92797.1"/>
    </source>
</evidence>
<dbReference type="NCBIfam" id="TIGR00492">
    <property type="entry name" value="alr"/>
    <property type="match status" value="1"/>
</dbReference>
<comment type="cofactor">
    <cofactor evidence="1 4 5">
        <name>pyridoxal 5'-phosphate</name>
        <dbReference type="ChEBI" id="CHEBI:597326"/>
    </cofactor>
</comment>
<dbReference type="GO" id="GO:0008784">
    <property type="term" value="F:alanine racemase activity"/>
    <property type="evidence" value="ECO:0007669"/>
    <property type="project" value="UniProtKB-UniRule"/>
</dbReference>
<dbReference type="EMBL" id="CP001999">
    <property type="protein sequence ID" value="ADG92797.1"/>
    <property type="molecule type" value="Genomic_DNA"/>
</dbReference>
<keyword evidence="2 4" id="KW-0663">Pyridoxal phosphate</keyword>
<dbReference type="PANTHER" id="PTHR30511:SF0">
    <property type="entry name" value="ALANINE RACEMASE, CATABOLIC-RELATED"/>
    <property type="match status" value="1"/>
</dbReference>
<protein>
    <recommendedName>
        <fullName evidence="4">Alanine racemase</fullName>
        <ecNumber evidence="4">5.1.1.1</ecNumber>
    </recommendedName>
</protein>
<dbReference type="HAMAP" id="MF_01201">
    <property type="entry name" value="Ala_racemase"/>
    <property type="match status" value="1"/>
</dbReference>
<dbReference type="InterPro" id="IPR001608">
    <property type="entry name" value="Ala_racemase_N"/>
</dbReference>
<feature type="domain" description="Alanine racemase C-terminal" evidence="7">
    <location>
        <begin position="228"/>
        <end position="340"/>
    </location>
</feature>
<sequence precursor="true">MSKIIINKRNYIHNLDIISKQAGSKEKIAVVLKDNAYGHGIIEISKIAKEFGIKKAVVKNLKEALKIEDFFEDIIILSEINFHTYSHTFHIVINSIEQIHKIPKNTNVHLKVDTGMHRNGISKNQLKEAIDGICRQNLNLTGIMTHHRGADGLNSEFFWQKRNFRLVKEEVKRICEQLFLPLPKFHSCNSAALFRTANFDDDFARVGIASYGYFENHPSFDKIDLKPVLSLWAQKVTTRVLKKNQSVGYGGTYKTDKNIIVSTYDIGYGDGFLRINENQSYKTPKGYKVLGRISMDNLSLDSQDEEVCMFDDARALAKIHNTISYEIVTTLSSELKREVI</sequence>
<comment type="similarity">
    <text evidence="4">Belongs to the alanine racemase family.</text>
</comment>
<dbReference type="HOGENOM" id="CLU_028393_2_2_7"/>
<dbReference type="SUPFAM" id="SSF51419">
    <property type="entry name" value="PLP-binding barrel"/>
    <property type="match status" value="1"/>
</dbReference>
<dbReference type="GO" id="GO:0009252">
    <property type="term" value="P:peptidoglycan biosynthetic process"/>
    <property type="evidence" value="ECO:0007669"/>
    <property type="project" value="TreeGrafter"/>
</dbReference>
<name>D5V3W9_ARCNC</name>
<dbReference type="PANTHER" id="PTHR30511">
    <property type="entry name" value="ALANINE RACEMASE"/>
    <property type="match status" value="1"/>
</dbReference>
<dbReference type="InterPro" id="IPR009006">
    <property type="entry name" value="Ala_racemase/Decarboxylase_C"/>
</dbReference>
<feature type="binding site" evidence="4 6">
    <location>
        <position position="118"/>
    </location>
    <ligand>
        <name>substrate</name>
    </ligand>
</feature>
<dbReference type="GO" id="GO:0030170">
    <property type="term" value="F:pyridoxal phosphate binding"/>
    <property type="evidence" value="ECO:0007669"/>
    <property type="project" value="UniProtKB-UniRule"/>
</dbReference>
<dbReference type="InterPro" id="IPR000821">
    <property type="entry name" value="Ala_racemase"/>
</dbReference>
<dbReference type="KEGG" id="ant:Arnit_1136"/>
<evidence type="ECO:0000256" key="6">
    <source>
        <dbReference type="PIRSR" id="PIRSR600821-52"/>
    </source>
</evidence>